<accession>A0A1G8G9W1</accession>
<keyword evidence="7" id="KW-1185">Reference proteome</keyword>
<dbReference type="Pfam" id="PF00440">
    <property type="entry name" value="TetR_N"/>
    <property type="match status" value="1"/>
</dbReference>
<evidence type="ECO:0000256" key="2">
    <source>
        <dbReference type="ARBA" id="ARBA00023125"/>
    </source>
</evidence>
<dbReference type="EMBL" id="LT629695">
    <property type="protein sequence ID" value="SDH91086.1"/>
    <property type="molecule type" value="Genomic_DNA"/>
</dbReference>
<evidence type="ECO:0000313" key="6">
    <source>
        <dbReference type="EMBL" id="SDH91086.1"/>
    </source>
</evidence>
<evidence type="ECO:0000313" key="7">
    <source>
        <dbReference type="Proteomes" id="UP000198822"/>
    </source>
</evidence>
<evidence type="ECO:0000256" key="1">
    <source>
        <dbReference type="ARBA" id="ARBA00023015"/>
    </source>
</evidence>
<dbReference type="PANTHER" id="PTHR47506">
    <property type="entry name" value="TRANSCRIPTIONAL REGULATORY PROTEIN"/>
    <property type="match status" value="1"/>
</dbReference>
<keyword evidence="1" id="KW-0805">Transcription regulation</keyword>
<keyword evidence="3" id="KW-0804">Transcription</keyword>
<evidence type="ECO:0000259" key="5">
    <source>
        <dbReference type="PROSITE" id="PS50977"/>
    </source>
</evidence>
<dbReference type="PANTHER" id="PTHR47506:SF7">
    <property type="entry name" value="TRANSCRIPTIONAL REGULATORY PROTEIN"/>
    <property type="match status" value="1"/>
</dbReference>
<organism evidence="6 7">
    <name type="scientific">Agrococcus jejuensis</name>
    <dbReference type="NCBI Taxonomy" id="399736"/>
    <lineage>
        <taxon>Bacteria</taxon>
        <taxon>Bacillati</taxon>
        <taxon>Actinomycetota</taxon>
        <taxon>Actinomycetes</taxon>
        <taxon>Micrococcales</taxon>
        <taxon>Microbacteriaceae</taxon>
        <taxon>Agrococcus</taxon>
    </lineage>
</organism>
<dbReference type="Proteomes" id="UP000198822">
    <property type="component" value="Chromosome I"/>
</dbReference>
<dbReference type="InterPro" id="IPR001647">
    <property type="entry name" value="HTH_TetR"/>
</dbReference>
<dbReference type="Gene3D" id="1.10.357.10">
    <property type="entry name" value="Tetracycline Repressor, domain 2"/>
    <property type="match status" value="1"/>
</dbReference>
<dbReference type="InterPro" id="IPR009057">
    <property type="entry name" value="Homeodomain-like_sf"/>
</dbReference>
<name>A0A1G8G9W1_9MICO</name>
<feature type="domain" description="HTH tetR-type" evidence="5">
    <location>
        <begin position="10"/>
        <end position="70"/>
    </location>
</feature>
<dbReference type="AlphaFoldDB" id="A0A1G8G9W1"/>
<sequence length="199" mass="21418">MPRLTDVTREARRTTIATSMLRVMQRSGWARLTMADVFAESGLSAGSVYSHFASKEALARYVVERAHRVLLDDLEAFGEQRTANGPVVTPAALTRWLVERLDARRAYLPAMAQLSTPGTVDPALTQAIEAHLAEIRAHLAAMLAPWSEHADAPTPTAAVDLAIAGIVTTARAFVIRTGADDAITVDGFLASLRVVVAED</sequence>
<feature type="DNA-binding region" description="H-T-H motif" evidence="4">
    <location>
        <begin position="33"/>
        <end position="52"/>
    </location>
</feature>
<evidence type="ECO:0000256" key="3">
    <source>
        <dbReference type="ARBA" id="ARBA00023163"/>
    </source>
</evidence>
<dbReference type="OrthoDB" id="5242390at2"/>
<evidence type="ECO:0000256" key="4">
    <source>
        <dbReference type="PROSITE-ProRule" id="PRU00335"/>
    </source>
</evidence>
<dbReference type="GO" id="GO:0003677">
    <property type="term" value="F:DNA binding"/>
    <property type="evidence" value="ECO:0007669"/>
    <property type="project" value="UniProtKB-UniRule"/>
</dbReference>
<dbReference type="SUPFAM" id="SSF46689">
    <property type="entry name" value="Homeodomain-like"/>
    <property type="match status" value="1"/>
</dbReference>
<reference evidence="7" key="1">
    <citation type="submission" date="2016-10" db="EMBL/GenBank/DDBJ databases">
        <authorList>
            <person name="Varghese N."/>
            <person name="Submissions S."/>
        </authorList>
    </citation>
    <scope>NUCLEOTIDE SEQUENCE [LARGE SCALE GENOMIC DNA]</scope>
    <source>
        <strain evidence="7">DSM 22002</strain>
    </source>
</reference>
<dbReference type="RefSeq" id="WP_092506012.1">
    <property type="nucleotide sequence ID" value="NZ_LT629695.1"/>
</dbReference>
<protein>
    <submittedName>
        <fullName evidence="6">DNA-binding transcriptional regulator, AcrR family</fullName>
    </submittedName>
</protein>
<proteinExistence type="predicted"/>
<keyword evidence="2 4" id="KW-0238">DNA-binding</keyword>
<dbReference type="PROSITE" id="PS50977">
    <property type="entry name" value="HTH_TETR_2"/>
    <property type="match status" value="1"/>
</dbReference>
<gene>
    <name evidence="6" type="ORF">SAMN04489720_2821</name>
</gene>